<proteinExistence type="predicted"/>
<keyword evidence="1" id="KW-0812">Transmembrane</keyword>
<keyword evidence="3" id="KW-1185">Reference proteome</keyword>
<reference evidence="2 3" key="1">
    <citation type="submission" date="2019-11" db="EMBL/GenBank/DDBJ databases">
        <title>Acidiferrimicrobium australis gen. nov., sp. nov., an acidophilic and obligately heterotrophic, member of the Actinobacteria that catalyses dissimilatory oxido- reduction of iron isolated from metal-rich acidic water in Chile.</title>
        <authorList>
            <person name="Gonzalez D."/>
            <person name="Huber K."/>
            <person name="Hedrich S."/>
            <person name="Rojas-Villalobos C."/>
            <person name="Quatrini R."/>
            <person name="Dinamarca M.A."/>
            <person name="Schwarz A."/>
            <person name="Canales C."/>
            <person name="Nancucheo I."/>
        </authorList>
    </citation>
    <scope>NUCLEOTIDE SEQUENCE [LARGE SCALE GENOMIC DNA]</scope>
    <source>
        <strain evidence="2 3">USS-CCA1</strain>
    </source>
</reference>
<sequence length="231" mass="26161">MTTTMTAEPSLLQTTIGKKVAMASSGVILMLWLWAHMLGNLKLWLGNGIYNNYAHWLRAGFDPPFPYAWFLDIIRAVTLIALAVHLYFAVVLSIRSKRARRAGYQRTERVQANVASMTMRWGGLTILLFVIFHLAMFTWGWITPGFRYYFGHPAQMVVGAFQLWWMVVIYAAALIALALHIYHASWSMFQTFGVNNRRWNTAVRRFAAVNAAALFIGFMSLPLGVISGAIH</sequence>
<feature type="transmembrane region" description="Helical" evidence="1">
    <location>
        <begin position="121"/>
        <end position="142"/>
    </location>
</feature>
<feature type="transmembrane region" description="Helical" evidence="1">
    <location>
        <begin position="206"/>
        <end position="230"/>
    </location>
</feature>
<organism evidence="2 3">
    <name type="scientific">Acidiferrimicrobium australe</name>
    <dbReference type="NCBI Taxonomy" id="2664430"/>
    <lineage>
        <taxon>Bacteria</taxon>
        <taxon>Bacillati</taxon>
        <taxon>Actinomycetota</taxon>
        <taxon>Acidimicrobiia</taxon>
        <taxon>Acidimicrobiales</taxon>
        <taxon>Acidimicrobiaceae</taxon>
        <taxon>Acidiferrimicrobium</taxon>
    </lineage>
</organism>
<feature type="transmembrane region" description="Helical" evidence="1">
    <location>
        <begin position="162"/>
        <end position="185"/>
    </location>
</feature>
<dbReference type="InterPro" id="IPR034804">
    <property type="entry name" value="SQR/QFR_C/D"/>
</dbReference>
<evidence type="ECO:0000313" key="2">
    <source>
        <dbReference type="EMBL" id="MST33671.1"/>
    </source>
</evidence>
<dbReference type="SUPFAM" id="SSF81343">
    <property type="entry name" value="Fumarate reductase respiratory complex transmembrane subunits"/>
    <property type="match status" value="1"/>
</dbReference>
<name>A0ABW9QWE1_9ACTN</name>
<dbReference type="EMBL" id="WJHE01000685">
    <property type="protein sequence ID" value="MST33671.1"/>
    <property type="molecule type" value="Genomic_DNA"/>
</dbReference>
<dbReference type="InterPro" id="IPR011138">
    <property type="entry name" value="Cytochrome_b-558"/>
</dbReference>
<keyword evidence="1" id="KW-0472">Membrane</keyword>
<protein>
    <submittedName>
        <fullName evidence="2">Succinate dehydrogenase</fullName>
    </submittedName>
</protein>
<evidence type="ECO:0000256" key="1">
    <source>
        <dbReference type="SAM" id="Phobius"/>
    </source>
</evidence>
<feature type="transmembrane region" description="Helical" evidence="1">
    <location>
        <begin position="73"/>
        <end position="94"/>
    </location>
</feature>
<dbReference type="NCBIfam" id="TIGR02046">
    <property type="entry name" value="sdhC_b558_fam"/>
    <property type="match status" value="1"/>
</dbReference>
<comment type="caution">
    <text evidence="2">The sequence shown here is derived from an EMBL/GenBank/DDBJ whole genome shotgun (WGS) entry which is preliminary data.</text>
</comment>
<feature type="transmembrane region" description="Helical" evidence="1">
    <location>
        <begin position="20"/>
        <end position="37"/>
    </location>
</feature>
<gene>
    <name evidence="2" type="ORF">GHK86_13205</name>
</gene>
<keyword evidence="1" id="KW-1133">Transmembrane helix</keyword>
<dbReference type="CDD" id="cd03498">
    <property type="entry name" value="SQR_TypeB_2_TM"/>
    <property type="match status" value="1"/>
</dbReference>
<dbReference type="Proteomes" id="UP000437736">
    <property type="component" value="Unassembled WGS sequence"/>
</dbReference>
<dbReference type="Gene3D" id="1.20.1300.10">
    <property type="entry name" value="Fumarate reductase/succinate dehydrogenase, transmembrane subunit"/>
    <property type="match status" value="1"/>
</dbReference>
<accession>A0ABW9QWE1</accession>
<evidence type="ECO:0000313" key="3">
    <source>
        <dbReference type="Proteomes" id="UP000437736"/>
    </source>
</evidence>